<feature type="compositionally biased region" description="Low complexity" evidence="1">
    <location>
        <begin position="68"/>
        <end position="85"/>
    </location>
</feature>
<name>V4KES1_EUTSA</name>
<feature type="compositionally biased region" description="Basic and acidic residues" evidence="1">
    <location>
        <begin position="21"/>
        <end position="42"/>
    </location>
</feature>
<reference evidence="2 3" key="1">
    <citation type="journal article" date="2013" name="Front. Plant Sci.">
        <title>The Reference Genome of the Halophytic Plant Eutrema salsugineum.</title>
        <authorList>
            <person name="Yang R."/>
            <person name="Jarvis D.E."/>
            <person name="Chen H."/>
            <person name="Beilstein M.A."/>
            <person name="Grimwood J."/>
            <person name="Jenkins J."/>
            <person name="Shu S."/>
            <person name="Prochnik S."/>
            <person name="Xin M."/>
            <person name="Ma C."/>
            <person name="Schmutz J."/>
            <person name="Wing R.A."/>
            <person name="Mitchell-Olds T."/>
            <person name="Schumaker K.S."/>
            <person name="Wang X."/>
        </authorList>
    </citation>
    <scope>NUCLEOTIDE SEQUENCE [LARGE SCALE GENOMIC DNA]</scope>
</reference>
<feature type="region of interest" description="Disordered" evidence="1">
    <location>
        <begin position="1"/>
        <end position="43"/>
    </location>
</feature>
<evidence type="ECO:0000256" key="1">
    <source>
        <dbReference type="SAM" id="MobiDB-lite"/>
    </source>
</evidence>
<dbReference type="Gramene" id="ESQ28322">
    <property type="protein sequence ID" value="ESQ28322"/>
    <property type="gene ID" value="EUTSA_v10018555mg"/>
</dbReference>
<keyword evidence="3" id="KW-1185">Reference proteome</keyword>
<organism evidence="2 3">
    <name type="scientific">Eutrema salsugineum</name>
    <name type="common">Saltwater cress</name>
    <name type="synonym">Sisymbrium salsugineum</name>
    <dbReference type="NCBI Taxonomy" id="72664"/>
    <lineage>
        <taxon>Eukaryota</taxon>
        <taxon>Viridiplantae</taxon>
        <taxon>Streptophyta</taxon>
        <taxon>Embryophyta</taxon>
        <taxon>Tracheophyta</taxon>
        <taxon>Spermatophyta</taxon>
        <taxon>Magnoliopsida</taxon>
        <taxon>eudicotyledons</taxon>
        <taxon>Gunneridae</taxon>
        <taxon>Pentapetalae</taxon>
        <taxon>rosids</taxon>
        <taxon>malvids</taxon>
        <taxon>Brassicales</taxon>
        <taxon>Brassicaceae</taxon>
        <taxon>Eutremeae</taxon>
        <taxon>Eutrema</taxon>
    </lineage>
</organism>
<feature type="compositionally biased region" description="Basic residues" evidence="1">
    <location>
        <begin position="1"/>
        <end position="20"/>
    </location>
</feature>
<feature type="region of interest" description="Disordered" evidence="1">
    <location>
        <begin position="64"/>
        <end position="88"/>
    </location>
</feature>
<dbReference type="EMBL" id="KI517953">
    <property type="protein sequence ID" value="ESQ28322.1"/>
    <property type="molecule type" value="Genomic_DNA"/>
</dbReference>
<dbReference type="KEGG" id="eus:EUTSA_v10018555mg"/>
<protein>
    <submittedName>
        <fullName evidence="2">Uncharacterized protein</fullName>
    </submittedName>
</protein>
<gene>
    <name evidence="2" type="ORF">EUTSA_v10018555mg</name>
</gene>
<dbReference type="AlphaFoldDB" id="V4KES1"/>
<feature type="region of interest" description="Disordered" evidence="1">
    <location>
        <begin position="237"/>
        <end position="256"/>
    </location>
</feature>
<evidence type="ECO:0000313" key="2">
    <source>
        <dbReference type="EMBL" id="ESQ28322.1"/>
    </source>
</evidence>
<feature type="region of interest" description="Disordered" evidence="1">
    <location>
        <begin position="125"/>
        <end position="169"/>
    </location>
</feature>
<sequence length="444" mass="49618">METNQKKGHNRKAFHLKKHRKADDSRSFDPRPTNREETDEKPVLFQLGSIASYGVVSDVPLKADPEITTSRSPSPSMSSSSPTSSGKIVEVNAKGRKFSLSFDSSAHNKELLSLSLKLCELQGSSDTPRSQVSGVTHASVEPALLSPSVQTMDREGSDESQTNSLPTLEKNLSTVSNESLFSLSIGENAIARDELFSYRDFKAGEVLKSGELLSFSPSVHVPVDSYDMGKSFDMEEKVSGTLQTDSEDKSSNSNVSWRNIGECNNSDEAPSSTQSVSYPITKKNKKKKKAKKKKAMQHQQQQKQKKRCSWLCCKNTGSCFSCCRWPSCDYDFSCCKRIKCCSCCCRWPKCGCSSCGWLLCCHWSCWSCCSRCIATSIFPHYLICYFVSIEKVYNKVFCVCYSSLKKVIDDEMTRGSEEQKLQKPESKTPHKWFCCFPSCSSFCS</sequence>
<evidence type="ECO:0000313" key="3">
    <source>
        <dbReference type="Proteomes" id="UP000030689"/>
    </source>
</evidence>
<proteinExistence type="predicted"/>
<feature type="compositionally biased region" description="Polar residues" evidence="1">
    <location>
        <begin position="159"/>
        <end position="169"/>
    </location>
</feature>
<dbReference type="OMA" id="MNPKIAS"/>
<accession>V4KES1</accession>
<feature type="compositionally biased region" description="Polar residues" evidence="1">
    <location>
        <begin position="125"/>
        <end position="136"/>
    </location>
</feature>
<dbReference type="Proteomes" id="UP000030689">
    <property type="component" value="Unassembled WGS sequence"/>
</dbReference>